<accession>A0A699RNV0</accession>
<gene>
    <name evidence="2" type="ORF">Tci_859645</name>
</gene>
<keyword evidence="2" id="KW-0808">Transferase</keyword>
<feature type="non-terminal residue" evidence="2">
    <location>
        <position position="1"/>
    </location>
</feature>
<evidence type="ECO:0000313" key="2">
    <source>
        <dbReference type="EMBL" id="GFC87675.1"/>
    </source>
</evidence>
<keyword evidence="2" id="KW-0675">Receptor</keyword>
<feature type="region of interest" description="Disordered" evidence="1">
    <location>
        <begin position="19"/>
        <end position="41"/>
    </location>
</feature>
<organism evidence="2">
    <name type="scientific">Tanacetum cinerariifolium</name>
    <name type="common">Dalmatian daisy</name>
    <name type="synonym">Chrysanthemum cinerariifolium</name>
    <dbReference type="NCBI Taxonomy" id="118510"/>
    <lineage>
        <taxon>Eukaryota</taxon>
        <taxon>Viridiplantae</taxon>
        <taxon>Streptophyta</taxon>
        <taxon>Embryophyta</taxon>
        <taxon>Tracheophyta</taxon>
        <taxon>Spermatophyta</taxon>
        <taxon>Magnoliopsida</taxon>
        <taxon>eudicotyledons</taxon>
        <taxon>Gunneridae</taxon>
        <taxon>Pentapetalae</taxon>
        <taxon>asterids</taxon>
        <taxon>campanulids</taxon>
        <taxon>Asterales</taxon>
        <taxon>Asteraceae</taxon>
        <taxon>Asteroideae</taxon>
        <taxon>Anthemideae</taxon>
        <taxon>Anthemidinae</taxon>
        <taxon>Tanacetum</taxon>
    </lineage>
</organism>
<dbReference type="AlphaFoldDB" id="A0A699RNV0"/>
<reference evidence="2" key="1">
    <citation type="journal article" date="2019" name="Sci. Rep.">
        <title>Draft genome of Tanacetum cinerariifolium, the natural source of mosquito coil.</title>
        <authorList>
            <person name="Yamashiro T."/>
            <person name="Shiraishi A."/>
            <person name="Satake H."/>
            <person name="Nakayama K."/>
        </authorList>
    </citation>
    <scope>NUCLEOTIDE SEQUENCE</scope>
</reference>
<dbReference type="GO" id="GO:0016301">
    <property type="term" value="F:kinase activity"/>
    <property type="evidence" value="ECO:0007669"/>
    <property type="project" value="UniProtKB-KW"/>
</dbReference>
<protein>
    <submittedName>
        <fullName evidence="2">Cysteine-rich receptor-like protein kinase 28</fullName>
    </submittedName>
</protein>
<proteinExistence type="predicted"/>
<comment type="caution">
    <text evidence="2">The sequence shown here is derived from an EMBL/GenBank/DDBJ whole genome shotgun (WGS) entry which is preliminary data.</text>
</comment>
<name>A0A699RNV0_TANCI</name>
<sequence>DGADHVLPSIDEYDVLQGCNQGSESSQASGNDATISEITPR</sequence>
<evidence type="ECO:0000256" key="1">
    <source>
        <dbReference type="SAM" id="MobiDB-lite"/>
    </source>
</evidence>
<dbReference type="EMBL" id="BKCJ011111456">
    <property type="protein sequence ID" value="GFC87675.1"/>
    <property type="molecule type" value="Genomic_DNA"/>
</dbReference>
<keyword evidence="2" id="KW-0418">Kinase</keyword>